<feature type="chain" id="PRO_5040138351" evidence="2">
    <location>
        <begin position="20"/>
        <end position="292"/>
    </location>
</feature>
<organism evidence="3 4">
    <name type="scientific">Rhizodiscina lignyota</name>
    <dbReference type="NCBI Taxonomy" id="1504668"/>
    <lineage>
        <taxon>Eukaryota</taxon>
        <taxon>Fungi</taxon>
        <taxon>Dikarya</taxon>
        <taxon>Ascomycota</taxon>
        <taxon>Pezizomycotina</taxon>
        <taxon>Dothideomycetes</taxon>
        <taxon>Pleosporomycetidae</taxon>
        <taxon>Aulographales</taxon>
        <taxon>Rhizodiscinaceae</taxon>
        <taxon>Rhizodiscina</taxon>
    </lineage>
</organism>
<feature type="signal peptide" evidence="2">
    <location>
        <begin position="1"/>
        <end position="19"/>
    </location>
</feature>
<accession>A0A9P4I2F8</accession>
<keyword evidence="2" id="KW-0732">Signal</keyword>
<sequence>MPKALSLWSLFVLSIYATALPDRIAPKIANERQWTEERQLSMKRAPIDIPEIPEVTDPAPEPPVVPHQPDTPDTELGGPGHDTPSSGSSPDPFNPSLAPNEAPSEESEGKEAVEDALDTVKEIIDKINDAIQNSQNGAPSSCNPPASVYLPYYQTFTSSCAPNYALDCPDAALQTASLSLNNTWAQCRNSTTAACNSNTDIGNIIQCPSFSDSGCQNNVTAACNSIRKYASQNCNIDLPACESPSGSSNGSNATAPRATPTPTSSSVSGANHLAVGFWSIATTLMLFLPLSL</sequence>
<name>A0A9P4I2F8_9PEZI</name>
<proteinExistence type="predicted"/>
<feature type="compositionally biased region" description="Low complexity" evidence="1">
    <location>
        <begin position="253"/>
        <end position="266"/>
    </location>
</feature>
<dbReference type="AlphaFoldDB" id="A0A9P4I2F8"/>
<feature type="region of interest" description="Disordered" evidence="1">
    <location>
        <begin position="247"/>
        <end position="268"/>
    </location>
</feature>
<reference evidence="3" key="1">
    <citation type="journal article" date="2020" name="Stud. Mycol.">
        <title>101 Dothideomycetes genomes: a test case for predicting lifestyles and emergence of pathogens.</title>
        <authorList>
            <person name="Haridas S."/>
            <person name="Albert R."/>
            <person name="Binder M."/>
            <person name="Bloem J."/>
            <person name="Labutti K."/>
            <person name="Salamov A."/>
            <person name="Andreopoulos B."/>
            <person name="Baker S."/>
            <person name="Barry K."/>
            <person name="Bills G."/>
            <person name="Bluhm B."/>
            <person name="Cannon C."/>
            <person name="Castanera R."/>
            <person name="Culley D."/>
            <person name="Daum C."/>
            <person name="Ezra D."/>
            <person name="Gonzalez J."/>
            <person name="Henrissat B."/>
            <person name="Kuo A."/>
            <person name="Liang C."/>
            <person name="Lipzen A."/>
            <person name="Lutzoni F."/>
            <person name="Magnuson J."/>
            <person name="Mondo S."/>
            <person name="Nolan M."/>
            <person name="Ohm R."/>
            <person name="Pangilinan J."/>
            <person name="Park H.-J."/>
            <person name="Ramirez L."/>
            <person name="Alfaro M."/>
            <person name="Sun H."/>
            <person name="Tritt A."/>
            <person name="Yoshinaga Y."/>
            <person name="Zwiers L.-H."/>
            <person name="Turgeon B."/>
            <person name="Goodwin S."/>
            <person name="Spatafora J."/>
            <person name="Crous P."/>
            <person name="Grigoriev I."/>
        </authorList>
    </citation>
    <scope>NUCLEOTIDE SEQUENCE</scope>
    <source>
        <strain evidence="3">CBS 133067</strain>
    </source>
</reference>
<evidence type="ECO:0000313" key="3">
    <source>
        <dbReference type="EMBL" id="KAF2093755.1"/>
    </source>
</evidence>
<protein>
    <submittedName>
        <fullName evidence="3">Uncharacterized protein</fullName>
    </submittedName>
</protein>
<evidence type="ECO:0000256" key="2">
    <source>
        <dbReference type="SAM" id="SignalP"/>
    </source>
</evidence>
<dbReference type="EMBL" id="ML978136">
    <property type="protein sequence ID" value="KAF2093755.1"/>
    <property type="molecule type" value="Genomic_DNA"/>
</dbReference>
<keyword evidence="4" id="KW-1185">Reference proteome</keyword>
<dbReference type="Proteomes" id="UP000799772">
    <property type="component" value="Unassembled WGS sequence"/>
</dbReference>
<gene>
    <name evidence="3" type="ORF">NA57DRAFT_60974</name>
</gene>
<comment type="caution">
    <text evidence="3">The sequence shown here is derived from an EMBL/GenBank/DDBJ whole genome shotgun (WGS) entry which is preliminary data.</text>
</comment>
<feature type="region of interest" description="Disordered" evidence="1">
    <location>
        <begin position="52"/>
        <end position="113"/>
    </location>
</feature>
<evidence type="ECO:0000313" key="4">
    <source>
        <dbReference type="Proteomes" id="UP000799772"/>
    </source>
</evidence>
<evidence type="ECO:0000256" key="1">
    <source>
        <dbReference type="SAM" id="MobiDB-lite"/>
    </source>
</evidence>